<dbReference type="EMBL" id="HBUF01187329">
    <property type="protein sequence ID" value="CAG6657126.1"/>
    <property type="molecule type" value="Transcribed_RNA"/>
</dbReference>
<dbReference type="AlphaFoldDB" id="A0A8D8RTQ8"/>
<proteinExistence type="predicted"/>
<sequence>MDVIKPIWPVVCEWLGYLKQGVDQVLVSLVGTLDLFPGPMGVSKTRPSSGFSGISLTWATHCRASLSSVSFSASDASSVSSYSNYTLNVPGNTSKQAAMDQVLPDAAY</sequence>
<dbReference type="EMBL" id="HBUF01187330">
    <property type="protein sequence ID" value="CAG6657128.1"/>
    <property type="molecule type" value="Transcribed_RNA"/>
</dbReference>
<protein>
    <submittedName>
        <fullName evidence="1">Uncharacterized protein</fullName>
    </submittedName>
</protein>
<dbReference type="EMBL" id="HBUF01187332">
    <property type="protein sequence ID" value="CAG6657132.1"/>
    <property type="molecule type" value="Transcribed_RNA"/>
</dbReference>
<organism evidence="1">
    <name type="scientific">Cacopsylla melanoneura</name>
    <dbReference type="NCBI Taxonomy" id="428564"/>
    <lineage>
        <taxon>Eukaryota</taxon>
        <taxon>Metazoa</taxon>
        <taxon>Ecdysozoa</taxon>
        <taxon>Arthropoda</taxon>
        <taxon>Hexapoda</taxon>
        <taxon>Insecta</taxon>
        <taxon>Pterygota</taxon>
        <taxon>Neoptera</taxon>
        <taxon>Paraneoptera</taxon>
        <taxon>Hemiptera</taxon>
        <taxon>Sternorrhyncha</taxon>
        <taxon>Psylloidea</taxon>
        <taxon>Psyllidae</taxon>
        <taxon>Psyllinae</taxon>
        <taxon>Cacopsylla</taxon>
    </lineage>
</organism>
<name>A0A8D8RTQ8_9HEMI</name>
<accession>A0A8D8RTQ8</accession>
<evidence type="ECO:0000313" key="1">
    <source>
        <dbReference type="EMBL" id="CAG6657130.1"/>
    </source>
</evidence>
<dbReference type="EMBL" id="HBUF01187331">
    <property type="protein sequence ID" value="CAG6657130.1"/>
    <property type="molecule type" value="Transcribed_RNA"/>
</dbReference>
<reference evidence="1" key="1">
    <citation type="submission" date="2021-05" db="EMBL/GenBank/DDBJ databases">
        <authorList>
            <person name="Alioto T."/>
            <person name="Alioto T."/>
            <person name="Gomez Garrido J."/>
        </authorList>
    </citation>
    <scope>NUCLEOTIDE SEQUENCE</scope>
</reference>